<evidence type="ECO:0000256" key="3">
    <source>
        <dbReference type="ARBA" id="ARBA00023002"/>
    </source>
</evidence>
<dbReference type="Pfam" id="PF02525">
    <property type="entry name" value="Flavodoxin_2"/>
    <property type="match status" value="1"/>
</dbReference>
<comment type="cofactor">
    <cofactor evidence="6">
        <name>FMN</name>
        <dbReference type="ChEBI" id="CHEBI:58210"/>
    </cofactor>
    <text evidence="6">Binds 1 FMN per subunit.</text>
</comment>
<evidence type="ECO:0000256" key="1">
    <source>
        <dbReference type="ARBA" id="ARBA00022630"/>
    </source>
</evidence>
<feature type="binding site" evidence="6">
    <location>
        <position position="10"/>
    </location>
    <ligand>
        <name>FMN</name>
        <dbReference type="ChEBI" id="CHEBI:58210"/>
    </ligand>
</feature>
<evidence type="ECO:0000313" key="8">
    <source>
        <dbReference type="EMBL" id="RFP77506.1"/>
    </source>
</evidence>
<sequence>MKTLLLIRSSLLLGNGQSNRLADRYVAAWQAAHPEGRVVVRDLATHPVPHLDLARVGAFSTPAEQRTPEQQALVAESDALIAELQSADVVALGLPLYNFGIPSTLKAYFDHIARAGVTFRYTAAGAEGLVKGKQVLVFAARGGLYQGQPHDTQTPYVRNFLGFLGMTDVRFVFAEGLNMGEEPRREGLRAAEADIDALLEPVAA</sequence>
<keyword evidence="3 6" id="KW-0560">Oxidoreductase</keyword>
<keyword evidence="2 6" id="KW-0288">FMN</keyword>
<accession>A0A372EGF3</accession>
<proteinExistence type="inferred from homology"/>
<keyword evidence="1 6" id="KW-0285">Flavoprotein</keyword>
<dbReference type="EC" id="1.6.5.-" evidence="6"/>
<dbReference type="GO" id="GO:0016655">
    <property type="term" value="F:oxidoreductase activity, acting on NAD(P)H, quinone or similar compound as acceptor"/>
    <property type="evidence" value="ECO:0007669"/>
    <property type="project" value="InterPro"/>
</dbReference>
<comment type="subunit">
    <text evidence="6">Homodimer.</text>
</comment>
<evidence type="ECO:0000256" key="6">
    <source>
        <dbReference type="HAMAP-Rule" id="MF_01216"/>
    </source>
</evidence>
<dbReference type="InterPro" id="IPR050104">
    <property type="entry name" value="FMN-dep_NADH:Q_OxRdtase_AzoR1"/>
</dbReference>
<dbReference type="GO" id="GO:0009055">
    <property type="term" value="F:electron transfer activity"/>
    <property type="evidence" value="ECO:0007669"/>
    <property type="project" value="UniProtKB-UniRule"/>
</dbReference>
<evidence type="ECO:0000256" key="5">
    <source>
        <dbReference type="ARBA" id="ARBA00048542"/>
    </source>
</evidence>
<comment type="caution">
    <text evidence="6">Lacks conserved residue(s) required for the propagation of feature annotation.</text>
</comment>
<keyword evidence="9" id="KW-1185">Reference proteome</keyword>
<comment type="catalytic activity">
    <reaction evidence="5">
        <text>N,N-dimethyl-1,4-phenylenediamine + anthranilate + 2 NAD(+) = 2-(4-dimethylaminophenyl)diazenylbenzoate + 2 NADH + 2 H(+)</text>
        <dbReference type="Rhea" id="RHEA:55872"/>
        <dbReference type="ChEBI" id="CHEBI:15378"/>
        <dbReference type="ChEBI" id="CHEBI:15783"/>
        <dbReference type="ChEBI" id="CHEBI:16567"/>
        <dbReference type="ChEBI" id="CHEBI:57540"/>
        <dbReference type="ChEBI" id="CHEBI:57945"/>
        <dbReference type="ChEBI" id="CHEBI:71579"/>
        <dbReference type="EC" id="1.7.1.17"/>
    </reaction>
    <physiologicalReaction direction="right-to-left" evidence="5">
        <dbReference type="Rhea" id="RHEA:55874"/>
    </physiologicalReaction>
</comment>
<organism evidence="8 9">
    <name type="scientific">Hydrogenophaga borbori</name>
    <dbReference type="NCBI Taxonomy" id="2294117"/>
    <lineage>
        <taxon>Bacteria</taxon>
        <taxon>Pseudomonadati</taxon>
        <taxon>Pseudomonadota</taxon>
        <taxon>Betaproteobacteria</taxon>
        <taxon>Burkholderiales</taxon>
        <taxon>Comamonadaceae</taxon>
        <taxon>Hydrogenophaga</taxon>
    </lineage>
</organism>
<comment type="function">
    <text evidence="6">Quinone reductase that provides resistance to thiol-specific stress caused by electrophilic quinones.</text>
</comment>
<gene>
    <name evidence="6" type="primary">azoR</name>
    <name evidence="8" type="ORF">DY262_16655</name>
</gene>
<feature type="domain" description="Flavodoxin-like fold" evidence="7">
    <location>
        <begin position="3"/>
        <end position="197"/>
    </location>
</feature>
<dbReference type="PANTHER" id="PTHR43741">
    <property type="entry name" value="FMN-DEPENDENT NADH-AZOREDUCTASE 1"/>
    <property type="match status" value="1"/>
</dbReference>
<evidence type="ECO:0000259" key="7">
    <source>
        <dbReference type="Pfam" id="PF02525"/>
    </source>
</evidence>
<dbReference type="HAMAP" id="MF_01216">
    <property type="entry name" value="Azoreductase_type1"/>
    <property type="match status" value="1"/>
</dbReference>
<dbReference type="RefSeq" id="WP_116960346.1">
    <property type="nucleotide sequence ID" value="NZ_QVLS01000011.1"/>
</dbReference>
<dbReference type="EC" id="1.7.1.17" evidence="6"/>
<dbReference type="InterPro" id="IPR023048">
    <property type="entry name" value="NADH:quinone_OxRdtase_FMN_depd"/>
</dbReference>
<dbReference type="InterPro" id="IPR003680">
    <property type="entry name" value="Flavodoxin_fold"/>
</dbReference>
<dbReference type="SUPFAM" id="SSF52218">
    <property type="entry name" value="Flavoproteins"/>
    <property type="match status" value="1"/>
</dbReference>
<name>A0A372EGF3_9BURK</name>
<dbReference type="Proteomes" id="UP000261931">
    <property type="component" value="Unassembled WGS sequence"/>
</dbReference>
<dbReference type="Gene3D" id="3.40.50.360">
    <property type="match status" value="1"/>
</dbReference>
<dbReference type="EMBL" id="QVLS01000011">
    <property type="protein sequence ID" value="RFP77506.1"/>
    <property type="molecule type" value="Genomic_DNA"/>
</dbReference>
<dbReference type="GO" id="GO:0016652">
    <property type="term" value="F:oxidoreductase activity, acting on NAD(P)H as acceptor"/>
    <property type="evidence" value="ECO:0007669"/>
    <property type="project" value="UniProtKB-UniRule"/>
</dbReference>
<dbReference type="GO" id="GO:0010181">
    <property type="term" value="F:FMN binding"/>
    <property type="evidence" value="ECO:0007669"/>
    <property type="project" value="UniProtKB-UniRule"/>
</dbReference>
<reference evidence="8 9" key="1">
    <citation type="submission" date="2018-08" db="EMBL/GenBank/DDBJ databases">
        <title>Hydrogenophaga sp. LA-38 isolated from sludge.</title>
        <authorList>
            <person name="Im W.-T."/>
        </authorList>
    </citation>
    <scope>NUCLEOTIDE SEQUENCE [LARGE SCALE GENOMIC DNA]</scope>
    <source>
        <strain evidence="8 9">LA-38</strain>
    </source>
</reference>
<evidence type="ECO:0000313" key="9">
    <source>
        <dbReference type="Proteomes" id="UP000261931"/>
    </source>
</evidence>
<keyword evidence="4 6" id="KW-0520">NAD</keyword>
<evidence type="ECO:0000256" key="2">
    <source>
        <dbReference type="ARBA" id="ARBA00022643"/>
    </source>
</evidence>
<comment type="function">
    <text evidence="6">Also exhibits azoreductase activity. Catalyzes the reductive cleavage of the azo bond in aromatic azo compounds to the corresponding amines.</text>
</comment>
<comment type="similarity">
    <text evidence="6">Belongs to the azoreductase type 1 family.</text>
</comment>
<dbReference type="AlphaFoldDB" id="A0A372EGF3"/>
<comment type="catalytic activity">
    <reaction evidence="6">
        <text>2 a quinone + NADH + H(+) = 2 a 1,4-benzosemiquinone + NAD(+)</text>
        <dbReference type="Rhea" id="RHEA:65952"/>
        <dbReference type="ChEBI" id="CHEBI:15378"/>
        <dbReference type="ChEBI" id="CHEBI:57540"/>
        <dbReference type="ChEBI" id="CHEBI:57945"/>
        <dbReference type="ChEBI" id="CHEBI:132124"/>
        <dbReference type="ChEBI" id="CHEBI:134225"/>
    </reaction>
</comment>
<dbReference type="PANTHER" id="PTHR43741:SF2">
    <property type="entry name" value="FMN-DEPENDENT NADH:QUINONE OXIDOREDUCTASE"/>
    <property type="match status" value="1"/>
</dbReference>
<protein>
    <recommendedName>
        <fullName evidence="6">FMN dependent NADH:quinone oxidoreductase</fullName>
        <ecNumber evidence="6">1.6.5.-</ecNumber>
    </recommendedName>
    <alternativeName>
        <fullName evidence="6">Azo-dye reductase</fullName>
    </alternativeName>
    <alternativeName>
        <fullName evidence="6">FMN-dependent NADH-azo compound oxidoreductase</fullName>
    </alternativeName>
    <alternativeName>
        <fullName evidence="6">FMN-dependent NADH-azoreductase</fullName>
        <ecNumber evidence="6">1.7.1.17</ecNumber>
    </alternativeName>
</protein>
<comment type="caution">
    <text evidence="8">The sequence shown here is derived from an EMBL/GenBank/DDBJ whole genome shotgun (WGS) entry which is preliminary data.</text>
</comment>
<dbReference type="InterPro" id="IPR029039">
    <property type="entry name" value="Flavoprotein-like_sf"/>
</dbReference>
<evidence type="ECO:0000256" key="4">
    <source>
        <dbReference type="ARBA" id="ARBA00023027"/>
    </source>
</evidence>